<evidence type="ECO:0000313" key="5">
    <source>
        <dbReference type="EMBL" id="MBC3847292.1"/>
    </source>
</evidence>
<keyword evidence="6" id="KW-1185">Reference proteome</keyword>
<sequence length="125" mass="14756">MKSGYLKQIHPILPVKDVTKAVDYYINKLGFRLAFTDTTSDKGYAGIKRDGIEVHLQWHHEQEWIIGLDRPMLRIYVENIEALYIEYKTQAIFHEQTSLKETSWGTKEFAFYDIYGNGLTFYRDL</sequence>
<dbReference type="Gene3D" id="3.10.180.10">
    <property type="entry name" value="2,3-Dihydroxybiphenyl 1,2-Dioxygenase, domain 1"/>
    <property type="match status" value="1"/>
</dbReference>
<protein>
    <recommendedName>
        <fullName evidence="2">Bleomycin resistance protein</fullName>
    </recommendedName>
</protein>
<evidence type="ECO:0000256" key="3">
    <source>
        <dbReference type="ARBA" id="ARBA00023251"/>
    </source>
</evidence>
<keyword evidence="3" id="KW-0046">Antibiotic resistance</keyword>
<dbReference type="Pfam" id="PF19581">
    <property type="entry name" value="Glyoxalase_7"/>
    <property type="match status" value="1"/>
</dbReference>
<name>A0ABR6Y3I1_9FLAO</name>
<dbReference type="EMBL" id="JACOME010000003">
    <property type="protein sequence ID" value="MBC3847292.1"/>
    <property type="molecule type" value="Genomic_DNA"/>
</dbReference>
<dbReference type="PROSITE" id="PS51819">
    <property type="entry name" value="VOC"/>
    <property type="match status" value="1"/>
</dbReference>
<dbReference type="RefSeq" id="WP_186846404.1">
    <property type="nucleotide sequence ID" value="NZ_JACOME010000003.1"/>
</dbReference>
<dbReference type="Proteomes" id="UP000607435">
    <property type="component" value="Unassembled WGS sequence"/>
</dbReference>
<feature type="domain" description="VOC" evidence="4">
    <location>
        <begin position="5"/>
        <end position="124"/>
    </location>
</feature>
<gene>
    <name evidence="5" type="ORF">H6H04_12920</name>
</gene>
<comment type="caution">
    <text evidence="5">The sequence shown here is derived from an EMBL/GenBank/DDBJ whole genome shotgun (WGS) entry which is preliminary data.</text>
</comment>
<evidence type="ECO:0000256" key="1">
    <source>
        <dbReference type="ARBA" id="ARBA00011051"/>
    </source>
</evidence>
<organism evidence="5 6">
    <name type="scientific">Winogradskyella echinorum</name>
    <dbReference type="NCBI Taxonomy" id="538189"/>
    <lineage>
        <taxon>Bacteria</taxon>
        <taxon>Pseudomonadati</taxon>
        <taxon>Bacteroidota</taxon>
        <taxon>Flavobacteriia</taxon>
        <taxon>Flavobacteriales</taxon>
        <taxon>Flavobacteriaceae</taxon>
        <taxon>Winogradskyella</taxon>
    </lineage>
</organism>
<dbReference type="SUPFAM" id="SSF54593">
    <property type="entry name" value="Glyoxalase/Bleomycin resistance protein/Dihydroxybiphenyl dioxygenase"/>
    <property type="match status" value="1"/>
</dbReference>
<comment type="similarity">
    <text evidence="1">Belongs to the bleomycin resistance protein family.</text>
</comment>
<dbReference type="InterPro" id="IPR000335">
    <property type="entry name" value="Bleomycin-R"/>
</dbReference>
<keyword evidence="5" id="KW-0560">Oxidoreductase</keyword>
<keyword evidence="5" id="KW-0223">Dioxygenase</keyword>
<evidence type="ECO:0000313" key="6">
    <source>
        <dbReference type="Proteomes" id="UP000607435"/>
    </source>
</evidence>
<proteinExistence type="inferred from homology"/>
<accession>A0ABR6Y3I1</accession>
<evidence type="ECO:0000256" key="2">
    <source>
        <dbReference type="ARBA" id="ARBA00021572"/>
    </source>
</evidence>
<evidence type="ECO:0000259" key="4">
    <source>
        <dbReference type="PROSITE" id="PS51819"/>
    </source>
</evidence>
<reference evidence="5 6" key="1">
    <citation type="submission" date="2020-08" db="EMBL/GenBank/DDBJ databases">
        <title>Winogradskyella ouciana sp. nov., isolated from the hadal seawater of the Mariana Trench.</title>
        <authorList>
            <person name="He X."/>
        </authorList>
    </citation>
    <scope>NUCLEOTIDE SEQUENCE [LARGE SCALE GENOMIC DNA]</scope>
    <source>
        <strain evidence="5 6">KCTC 22026</strain>
    </source>
</reference>
<dbReference type="GO" id="GO:0051213">
    <property type="term" value="F:dioxygenase activity"/>
    <property type="evidence" value="ECO:0007669"/>
    <property type="project" value="UniProtKB-KW"/>
</dbReference>
<dbReference type="InterPro" id="IPR037523">
    <property type="entry name" value="VOC_core"/>
</dbReference>
<dbReference type="InterPro" id="IPR029068">
    <property type="entry name" value="Glyas_Bleomycin-R_OHBP_Dase"/>
</dbReference>